<name>A0A1Y1XVV6_9FUNG</name>
<reference evidence="1 2" key="1">
    <citation type="submission" date="2016-07" db="EMBL/GenBank/DDBJ databases">
        <title>Pervasive Adenine N6-methylation of Active Genes in Fungi.</title>
        <authorList>
            <consortium name="DOE Joint Genome Institute"/>
            <person name="Mondo S.J."/>
            <person name="Dannebaum R.O."/>
            <person name="Kuo R.C."/>
            <person name="Labutti K."/>
            <person name="Haridas S."/>
            <person name="Kuo A."/>
            <person name="Salamov A."/>
            <person name="Ahrendt S.R."/>
            <person name="Lipzen A."/>
            <person name="Sullivan W."/>
            <person name="Andreopoulos W.B."/>
            <person name="Clum A."/>
            <person name="Lindquist E."/>
            <person name="Daum C."/>
            <person name="Ramamoorthy G.K."/>
            <person name="Gryganskyi A."/>
            <person name="Culley D."/>
            <person name="Magnuson J.K."/>
            <person name="James T.Y."/>
            <person name="O'Malley M.A."/>
            <person name="Stajich J.E."/>
            <person name="Spatafora J.W."/>
            <person name="Visel A."/>
            <person name="Grigoriev I.V."/>
        </authorList>
    </citation>
    <scope>NUCLEOTIDE SEQUENCE [LARGE SCALE GENOMIC DNA]</scope>
    <source>
        <strain evidence="1 2">CBS 931.73</strain>
    </source>
</reference>
<sequence length="114" mass="13350">MSHALDTLIYEVNISVPKDKGDEYLDWLRSFARNTCDRVDGFLSVNVFSQPKPAGLFWLSEEGCSKIYFTIHYTIQSQDHLEAYLQNEQPEIAKAEFERFHYLVTSRRVLKVLM</sequence>
<organism evidence="1 2">
    <name type="scientific">Basidiobolus meristosporus CBS 931.73</name>
    <dbReference type="NCBI Taxonomy" id="1314790"/>
    <lineage>
        <taxon>Eukaryota</taxon>
        <taxon>Fungi</taxon>
        <taxon>Fungi incertae sedis</taxon>
        <taxon>Zoopagomycota</taxon>
        <taxon>Entomophthoromycotina</taxon>
        <taxon>Basidiobolomycetes</taxon>
        <taxon>Basidiobolales</taxon>
        <taxon>Basidiobolaceae</taxon>
        <taxon>Basidiobolus</taxon>
    </lineage>
</organism>
<keyword evidence="2" id="KW-1185">Reference proteome</keyword>
<accession>A0A1Y1XVV6</accession>
<gene>
    <name evidence="1" type="ORF">K493DRAFT_64253</name>
</gene>
<dbReference type="EMBL" id="MCFE01000415">
    <property type="protein sequence ID" value="ORX89889.1"/>
    <property type="molecule type" value="Genomic_DNA"/>
</dbReference>
<evidence type="ECO:0000313" key="1">
    <source>
        <dbReference type="EMBL" id="ORX89889.1"/>
    </source>
</evidence>
<protein>
    <recommendedName>
        <fullName evidence="3">ABM domain-containing protein</fullName>
    </recommendedName>
</protein>
<comment type="caution">
    <text evidence="1">The sequence shown here is derived from an EMBL/GenBank/DDBJ whole genome shotgun (WGS) entry which is preliminary data.</text>
</comment>
<dbReference type="Proteomes" id="UP000193498">
    <property type="component" value="Unassembled WGS sequence"/>
</dbReference>
<dbReference type="OrthoDB" id="2120148at2759"/>
<proteinExistence type="predicted"/>
<dbReference type="InParanoid" id="A0A1Y1XVV6"/>
<dbReference type="Pfam" id="PF14114">
    <property type="entry name" value="DUF4286"/>
    <property type="match status" value="1"/>
</dbReference>
<evidence type="ECO:0008006" key="3">
    <source>
        <dbReference type="Google" id="ProtNLM"/>
    </source>
</evidence>
<dbReference type="InterPro" id="IPR025563">
    <property type="entry name" value="DUF4286"/>
</dbReference>
<dbReference type="AlphaFoldDB" id="A0A1Y1XVV6"/>
<evidence type="ECO:0000313" key="2">
    <source>
        <dbReference type="Proteomes" id="UP000193498"/>
    </source>
</evidence>